<evidence type="ECO:0000313" key="2">
    <source>
        <dbReference type="Proteomes" id="UP000003843"/>
    </source>
</evidence>
<reference evidence="1 2" key="1">
    <citation type="submission" date="2009-10" db="EMBL/GenBank/DDBJ databases">
        <authorList>
            <person name="Weinstock G."/>
            <person name="Sodergren E."/>
            <person name="Clifton S."/>
            <person name="Fulton L."/>
            <person name="Fulton B."/>
            <person name="Courtney L."/>
            <person name="Fronick C."/>
            <person name="Harrison M."/>
            <person name="Strong C."/>
            <person name="Farmer C."/>
            <person name="Delahaunty K."/>
            <person name="Markovic C."/>
            <person name="Hall O."/>
            <person name="Minx P."/>
            <person name="Tomlinson C."/>
            <person name="Mitreva M."/>
            <person name="Nelson J."/>
            <person name="Hou S."/>
            <person name="Wollam A."/>
            <person name="Pepin K.H."/>
            <person name="Johnson M."/>
            <person name="Bhonagiri V."/>
            <person name="Nash W.E."/>
            <person name="Warren W."/>
            <person name="Chinwalla A."/>
            <person name="Mardis E.R."/>
            <person name="Wilson R.K."/>
        </authorList>
    </citation>
    <scope>NUCLEOTIDE SEQUENCE [LARGE SCALE GENOMIC DNA]</scope>
    <source>
        <strain evidence="1 2">ATCC 23970</strain>
    </source>
</reference>
<evidence type="ECO:0000313" key="1">
    <source>
        <dbReference type="EMBL" id="EEZ74250.1"/>
    </source>
</evidence>
<dbReference type="EMBL" id="ACEQ02000084">
    <property type="protein sequence ID" value="EEZ74250.1"/>
    <property type="molecule type" value="Genomic_DNA"/>
</dbReference>
<protein>
    <submittedName>
        <fullName evidence="1">Uncharacterized protein</fullName>
    </submittedName>
</protein>
<gene>
    <name evidence="1" type="ORF">NEILACOT_05733</name>
</gene>
<name>D0WDU5_NEILA</name>
<sequence>HRAVAALPDLAKITEKQQIIAKATSDIVSAAHTFSSNRQNRCKNKAKAESEFEGRLKAQNDGSYEAYAKLDETERQS</sequence>
<comment type="caution">
    <text evidence="1">The sequence shown here is derived from an EMBL/GenBank/DDBJ whole genome shotgun (WGS) entry which is preliminary data.</text>
</comment>
<dbReference type="AlphaFoldDB" id="D0WDU5"/>
<organism evidence="1 2">
    <name type="scientific">Neisseria lactamica ATCC 23970</name>
    <dbReference type="NCBI Taxonomy" id="546265"/>
    <lineage>
        <taxon>Bacteria</taxon>
        <taxon>Pseudomonadati</taxon>
        <taxon>Pseudomonadota</taxon>
        <taxon>Betaproteobacteria</taxon>
        <taxon>Neisseriales</taxon>
        <taxon>Neisseriaceae</taxon>
        <taxon>Neisseria</taxon>
    </lineage>
</organism>
<feature type="non-terminal residue" evidence="1">
    <location>
        <position position="1"/>
    </location>
</feature>
<proteinExistence type="predicted"/>
<dbReference type="Proteomes" id="UP000003843">
    <property type="component" value="Unassembled WGS sequence"/>
</dbReference>
<accession>D0WDU5</accession>